<comment type="function">
    <text evidence="1 7">Catalyzes the insertion of molybdate into adenylated molybdopterin with the concomitant release of AMP.</text>
</comment>
<evidence type="ECO:0000256" key="7">
    <source>
        <dbReference type="RuleBase" id="RU365090"/>
    </source>
</evidence>
<dbReference type="InterPro" id="IPR036425">
    <property type="entry name" value="MoaB/Mog-like_dom_sf"/>
</dbReference>
<evidence type="ECO:0000313" key="10">
    <source>
        <dbReference type="EMBL" id="GAA2094321.1"/>
    </source>
</evidence>
<dbReference type="InterPro" id="IPR036135">
    <property type="entry name" value="MoeA_linker/N_sf"/>
</dbReference>
<feature type="region of interest" description="Disordered" evidence="8">
    <location>
        <begin position="318"/>
        <end position="367"/>
    </location>
</feature>
<evidence type="ECO:0000313" key="11">
    <source>
        <dbReference type="Proteomes" id="UP001500984"/>
    </source>
</evidence>
<dbReference type="EMBL" id="BAAAPZ010000004">
    <property type="protein sequence ID" value="GAA2094321.1"/>
    <property type="molecule type" value="Genomic_DNA"/>
</dbReference>
<feature type="compositionally biased region" description="Pro residues" evidence="8">
    <location>
        <begin position="1"/>
        <end position="11"/>
    </location>
</feature>
<comment type="caution">
    <text evidence="10">The sequence shown here is derived from an EMBL/GenBank/DDBJ whole genome shotgun (WGS) entry which is preliminary data.</text>
</comment>
<keyword evidence="11" id="KW-1185">Reference proteome</keyword>
<feature type="compositionally biased region" description="Low complexity" evidence="8">
    <location>
        <begin position="160"/>
        <end position="188"/>
    </location>
</feature>
<keyword evidence="4 7" id="KW-0500">Molybdenum</keyword>
<dbReference type="InterPro" id="IPR038987">
    <property type="entry name" value="MoeA-like"/>
</dbReference>
<dbReference type="PROSITE" id="PS01078">
    <property type="entry name" value="MOCF_BIOSYNTHESIS_1"/>
    <property type="match status" value="1"/>
</dbReference>
<dbReference type="SUPFAM" id="SSF53218">
    <property type="entry name" value="Molybdenum cofactor biosynthesis proteins"/>
    <property type="match status" value="2"/>
</dbReference>
<dbReference type="Gene3D" id="2.170.190.11">
    <property type="entry name" value="Molybdopterin biosynthesis moea protein, domain 3"/>
    <property type="match status" value="1"/>
</dbReference>
<sequence>MNSEPPAPPAASPVHVTPPVQAERPDWRTAMALAHALGREALATRRRRDAADMTDGMEWLPLHDAAGRILAQELRTSIPVPHYPSSAMDGYAYAASPTAAAPPQTWLLEDWTGVDHVLAPGRACPVVTGRAVPHGTTGIIRSEYAQVTASSAHGAAPESAHGTEPAPAGGTAPTPAHGSAPGAAHGSARLGLAPDAPLSELEPGRHIRPAGNEASAGDLLAPAGTALTPPLLAMAAVCGHDVVPVLPAPRAALLYTGDEVISAGLPARGTVRDVFSVQLPHLLGLSGAQIVSQSRIGDDPAHTWDALTHMLAPGTDTGSCHAAEDADPAEATHTAENAHTSEEMTTAADAHPPEAPDLIVTTGGTGRSAADHIRSTLTALAKSTGGRIVFPELDMRPGHPTLLAALVRADGRTVPVLGLPGNPLAAMAAMRVAGRALIRGMRGAPAEVPLTVPLAAGSPRQKAERLVPARPHAASVRDGTDEPAWEPCTHSGPNMMRGLTRAQGWIVLPAHSVRTGERVLFLPLEW</sequence>
<accession>A0ABP5I5K6</accession>
<feature type="compositionally biased region" description="Low complexity" evidence="8">
    <location>
        <begin position="329"/>
        <end position="338"/>
    </location>
</feature>
<dbReference type="PANTHER" id="PTHR10192:SF5">
    <property type="entry name" value="GEPHYRIN"/>
    <property type="match status" value="1"/>
</dbReference>
<dbReference type="InterPro" id="IPR008284">
    <property type="entry name" value="MoCF_biosynth_CS"/>
</dbReference>
<comment type="catalytic activity">
    <reaction evidence="6">
        <text>adenylyl-molybdopterin + molybdate = Mo-molybdopterin + AMP + H(+)</text>
        <dbReference type="Rhea" id="RHEA:35047"/>
        <dbReference type="ChEBI" id="CHEBI:15378"/>
        <dbReference type="ChEBI" id="CHEBI:36264"/>
        <dbReference type="ChEBI" id="CHEBI:62727"/>
        <dbReference type="ChEBI" id="CHEBI:71302"/>
        <dbReference type="ChEBI" id="CHEBI:456215"/>
        <dbReference type="EC" id="2.10.1.1"/>
    </reaction>
</comment>
<name>A0ABP5I5K6_9MICO</name>
<evidence type="ECO:0000256" key="3">
    <source>
        <dbReference type="ARBA" id="ARBA00010763"/>
    </source>
</evidence>
<keyword evidence="5 7" id="KW-0501">Molybdenum cofactor biosynthesis</keyword>
<dbReference type="InterPro" id="IPR005110">
    <property type="entry name" value="MoeA_linker/N"/>
</dbReference>
<reference evidence="11" key="1">
    <citation type="journal article" date="2019" name="Int. J. Syst. Evol. Microbiol.">
        <title>The Global Catalogue of Microorganisms (GCM) 10K type strain sequencing project: providing services to taxonomists for standard genome sequencing and annotation.</title>
        <authorList>
            <consortium name="The Broad Institute Genomics Platform"/>
            <consortium name="The Broad Institute Genome Sequencing Center for Infectious Disease"/>
            <person name="Wu L."/>
            <person name="Ma J."/>
        </authorList>
    </citation>
    <scope>NUCLEOTIDE SEQUENCE [LARGE SCALE GENOMIC DNA]</scope>
    <source>
        <strain evidence="11">JCM 15900</strain>
    </source>
</reference>
<comment type="cofactor">
    <cofactor evidence="7">
        <name>Mg(2+)</name>
        <dbReference type="ChEBI" id="CHEBI:18420"/>
    </cofactor>
</comment>
<evidence type="ECO:0000256" key="8">
    <source>
        <dbReference type="SAM" id="MobiDB-lite"/>
    </source>
</evidence>
<evidence type="ECO:0000256" key="4">
    <source>
        <dbReference type="ARBA" id="ARBA00022505"/>
    </source>
</evidence>
<dbReference type="SMART" id="SM00852">
    <property type="entry name" value="MoCF_biosynth"/>
    <property type="match status" value="1"/>
</dbReference>
<protein>
    <recommendedName>
        <fullName evidence="7">Molybdopterin molybdenumtransferase</fullName>
        <ecNumber evidence="7">2.10.1.1</ecNumber>
    </recommendedName>
</protein>
<dbReference type="Proteomes" id="UP001500984">
    <property type="component" value="Unassembled WGS sequence"/>
</dbReference>
<dbReference type="InterPro" id="IPR001453">
    <property type="entry name" value="MoaB/Mog_dom"/>
</dbReference>
<dbReference type="EC" id="2.10.1.1" evidence="7"/>
<evidence type="ECO:0000256" key="6">
    <source>
        <dbReference type="ARBA" id="ARBA00047317"/>
    </source>
</evidence>
<feature type="region of interest" description="Disordered" evidence="8">
    <location>
        <begin position="459"/>
        <end position="484"/>
    </location>
</feature>
<feature type="region of interest" description="Disordered" evidence="8">
    <location>
        <begin position="1"/>
        <end position="23"/>
    </location>
</feature>
<evidence type="ECO:0000259" key="9">
    <source>
        <dbReference type="SMART" id="SM00852"/>
    </source>
</evidence>
<organism evidence="10 11">
    <name type="scientific">Brevibacterium salitolerans</name>
    <dbReference type="NCBI Taxonomy" id="1403566"/>
    <lineage>
        <taxon>Bacteria</taxon>
        <taxon>Bacillati</taxon>
        <taxon>Actinomycetota</taxon>
        <taxon>Actinomycetes</taxon>
        <taxon>Micrococcales</taxon>
        <taxon>Brevibacteriaceae</taxon>
        <taxon>Brevibacterium</taxon>
    </lineage>
</organism>
<dbReference type="Gene3D" id="3.40.980.10">
    <property type="entry name" value="MoaB/Mog-like domain"/>
    <property type="match status" value="1"/>
</dbReference>
<dbReference type="Pfam" id="PF03453">
    <property type="entry name" value="MoeA_N"/>
    <property type="match status" value="1"/>
</dbReference>
<evidence type="ECO:0000256" key="1">
    <source>
        <dbReference type="ARBA" id="ARBA00002901"/>
    </source>
</evidence>
<gene>
    <name evidence="10" type="ORF">GCM10009823_13260</name>
</gene>
<keyword evidence="7" id="KW-0479">Metal-binding</keyword>
<comment type="pathway">
    <text evidence="2 7">Cofactor biosynthesis; molybdopterin biosynthesis.</text>
</comment>
<proteinExistence type="inferred from homology"/>
<evidence type="ECO:0000256" key="5">
    <source>
        <dbReference type="ARBA" id="ARBA00023150"/>
    </source>
</evidence>
<evidence type="ECO:0000256" key="2">
    <source>
        <dbReference type="ARBA" id="ARBA00005046"/>
    </source>
</evidence>
<feature type="region of interest" description="Disordered" evidence="8">
    <location>
        <begin position="150"/>
        <end position="213"/>
    </location>
</feature>
<dbReference type="Pfam" id="PF00994">
    <property type="entry name" value="MoCF_biosynth"/>
    <property type="match status" value="1"/>
</dbReference>
<feature type="domain" description="MoaB/Mog" evidence="9">
    <location>
        <begin position="252"/>
        <end position="440"/>
    </location>
</feature>
<comment type="similarity">
    <text evidence="3 7">Belongs to the MoeA family.</text>
</comment>
<dbReference type="PANTHER" id="PTHR10192">
    <property type="entry name" value="MOLYBDOPTERIN BIOSYNTHESIS PROTEIN"/>
    <property type="match status" value="1"/>
</dbReference>
<dbReference type="SUPFAM" id="SSF63882">
    <property type="entry name" value="MoeA N-terminal region -like"/>
    <property type="match status" value="2"/>
</dbReference>
<keyword evidence="7" id="KW-0460">Magnesium</keyword>
<keyword evidence="7" id="KW-0808">Transferase</keyword>